<comment type="caution">
    <text evidence="11">The sequence shown here is derived from an EMBL/GenBank/DDBJ whole genome shotgun (WGS) entry which is preliminary data.</text>
</comment>
<feature type="coiled-coil region" evidence="6">
    <location>
        <begin position="204"/>
        <end position="231"/>
    </location>
</feature>
<evidence type="ECO:0000256" key="3">
    <source>
        <dbReference type="ARBA" id="ARBA00022701"/>
    </source>
</evidence>
<sequence length="1014" mass="113732">MTANYNINRLTSTLVNTVTGYPSNTPNHRASVASALKGYKNHKFPSTNPFAISQSLDGLEEKFRITDKEELADELASRAQLLQKVQERNGVGGVKDGSGGGVGAGGEVVEDGGIDKRLIPDILRLILSLSTVPVANATASLEGLSELVESQQELRKAKEKKLAEEEAAAREADRDDDLWGVPDFAETSSDEDWADDEFTRQAEVKEKLKERKRAARRREEAEDALPNLSQQSLEDYLRIAQASTAQAIELAQYWKRQSILPTDLAQNFVSYGFAQNEISELWSIGEHHVIREVVFALYGLASSLFKFQEDGSINVLTTYILPTTSPGSLIDILDHFAAKAVILQKLRTFCKSLEQRCLLAKSSPSTHDAIAPAQSFVEAIQSAISAWELETLALVEEQYVHHAKDRKIDVMVSLLQLQRQLDPSLEKFSPLYEIIASLERGLARGGLSEPAARVSFHLELLFKKSCEAESNGRLDIFQFLRGIFLKCLRVYLRPIAKWMELGDLREDDGLGAFFVHLSDENGEGDEDGDDGEAAQLAKLWRGRYVLDQDERGTIVAPSFIRESGRKIFVVGKSVLFLRRLGDDVAGFMGSEVGLKEVIDELEDFSGKGGARSLVSFNNALLVAMAEWVDKIHRDVSARLRDNLYYECGMWDSLEAIVDVYFMRDGFAMAGFCGTLFERVDKGVTTRWDDRFLLTELIQSAFSENRKVEIGRIAVKTGKVSGDKKGAKALGMLEVDYRLTWPVMNIFTTESVVVCKKVWGFLLMIRRSRSALEKMKMGKFGRGKHGQGEKVVYTVRWRLLTFISLLQAFMVDLVIQPQIEGLKRKLEGAVDIDEMIDIQEEHFGRIAELCLVSGRMAPLHQAAVSVMDLAVVLAEIQREGKTGKKIEVPGVAEEKKRRVGGFRRGVRKEVDSEDEEEKTEEEDNNDEDEESGDEDYDEYEKEARKRRREAEKERRKLQTLGQLSGQAQKLIMFLTTGLRSMARAGVYPDTIEILAERLEMGMLVEEYDDEDDGGY</sequence>
<evidence type="ECO:0000256" key="2">
    <source>
        <dbReference type="ARBA" id="ARBA00022490"/>
    </source>
</evidence>
<dbReference type="GO" id="GO:0007020">
    <property type="term" value="P:microtubule nucleation"/>
    <property type="evidence" value="ECO:0007669"/>
    <property type="project" value="InterPro"/>
</dbReference>
<keyword evidence="4 5" id="KW-0206">Cytoskeleton</keyword>
<proteinExistence type="inferred from homology"/>
<organism evidence="11 12">
    <name type="scientific">Orbilia blumenaviensis</name>
    <dbReference type="NCBI Taxonomy" id="1796055"/>
    <lineage>
        <taxon>Eukaryota</taxon>
        <taxon>Fungi</taxon>
        <taxon>Dikarya</taxon>
        <taxon>Ascomycota</taxon>
        <taxon>Pezizomycotina</taxon>
        <taxon>Orbiliomycetes</taxon>
        <taxon>Orbiliales</taxon>
        <taxon>Orbiliaceae</taxon>
        <taxon>Orbilia</taxon>
    </lineage>
</organism>
<dbReference type="Pfam" id="PF17681">
    <property type="entry name" value="GCP_N_terminal"/>
    <property type="match status" value="1"/>
</dbReference>
<comment type="subcellular location">
    <subcellularLocation>
        <location evidence="5">Cytoplasm</location>
        <location evidence="5">Cytoskeleton</location>
        <location evidence="5">Microtubule organizing center</location>
    </subcellularLocation>
</comment>
<dbReference type="InterPro" id="IPR042241">
    <property type="entry name" value="GCP_C_sf"/>
</dbReference>
<protein>
    <recommendedName>
        <fullName evidence="5">Spindle pole body component</fullName>
    </recommendedName>
</protein>
<name>A0AAV9V1C9_9PEZI</name>
<gene>
    <name evidence="11" type="ORF">TWF730_009351</name>
</gene>
<keyword evidence="6" id="KW-0175">Coiled coil</keyword>
<dbReference type="GO" id="GO:0031122">
    <property type="term" value="P:cytoplasmic microtubule organization"/>
    <property type="evidence" value="ECO:0007669"/>
    <property type="project" value="TreeGrafter"/>
</dbReference>
<dbReference type="EMBL" id="JAVHNS010000006">
    <property type="protein sequence ID" value="KAK6352527.1"/>
    <property type="molecule type" value="Genomic_DNA"/>
</dbReference>
<evidence type="ECO:0000259" key="10">
    <source>
        <dbReference type="Pfam" id="PF17681"/>
    </source>
</evidence>
<feature type="region of interest" description="Disordered" evidence="7">
    <location>
        <begin position="903"/>
        <end position="959"/>
    </location>
</feature>
<dbReference type="GO" id="GO:0000930">
    <property type="term" value="C:gamma-tubulin complex"/>
    <property type="evidence" value="ECO:0007669"/>
    <property type="project" value="UniProtKB-ARBA"/>
</dbReference>
<keyword evidence="3 5" id="KW-0493">Microtubule</keyword>
<dbReference type="GO" id="GO:0005874">
    <property type="term" value="C:microtubule"/>
    <property type="evidence" value="ECO:0007669"/>
    <property type="project" value="UniProtKB-KW"/>
</dbReference>
<dbReference type="InterPro" id="IPR032797">
    <property type="entry name" value="Mod21_N"/>
</dbReference>
<feature type="compositionally biased region" description="Basic and acidic residues" evidence="7">
    <location>
        <begin position="159"/>
        <end position="173"/>
    </location>
</feature>
<dbReference type="InterPro" id="IPR040457">
    <property type="entry name" value="GCP_C"/>
</dbReference>
<feature type="region of interest" description="Disordered" evidence="7">
    <location>
        <begin position="159"/>
        <end position="193"/>
    </location>
</feature>
<evidence type="ECO:0000256" key="7">
    <source>
        <dbReference type="SAM" id="MobiDB-lite"/>
    </source>
</evidence>
<keyword evidence="12" id="KW-1185">Reference proteome</keyword>
<evidence type="ECO:0000256" key="6">
    <source>
        <dbReference type="SAM" id="Coils"/>
    </source>
</evidence>
<evidence type="ECO:0000256" key="1">
    <source>
        <dbReference type="ARBA" id="ARBA00010337"/>
    </source>
</evidence>
<evidence type="ECO:0000256" key="4">
    <source>
        <dbReference type="ARBA" id="ARBA00023212"/>
    </source>
</evidence>
<dbReference type="AlphaFoldDB" id="A0AAV9V1C9"/>
<evidence type="ECO:0000313" key="12">
    <source>
        <dbReference type="Proteomes" id="UP001373714"/>
    </source>
</evidence>
<evidence type="ECO:0000256" key="5">
    <source>
        <dbReference type="RuleBase" id="RU363050"/>
    </source>
</evidence>
<dbReference type="GO" id="GO:0051225">
    <property type="term" value="P:spindle assembly"/>
    <property type="evidence" value="ECO:0007669"/>
    <property type="project" value="TreeGrafter"/>
</dbReference>
<accession>A0AAV9V1C9</accession>
<dbReference type="Pfam" id="PF04130">
    <property type="entry name" value="GCP_C_terminal"/>
    <property type="match status" value="1"/>
</dbReference>
<dbReference type="GO" id="GO:0051321">
    <property type="term" value="P:meiotic cell cycle"/>
    <property type="evidence" value="ECO:0007669"/>
    <property type="project" value="TreeGrafter"/>
</dbReference>
<keyword evidence="2 5" id="KW-0963">Cytoplasm</keyword>
<dbReference type="Pfam" id="PF14609">
    <property type="entry name" value="GCP5-Mod21_N"/>
    <property type="match status" value="1"/>
</dbReference>
<dbReference type="Proteomes" id="UP001373714">
    <property type="component" value="Unassembled WGS sequence"/>
</dbReference>
<dbReference type="GO" id="GO:0043015">
    <property type="term" value="F:gamma-tubulin binding"/>
    <property type="evidence" value="ECO:0007669"/>
    <property type="project" value="InterPro"/>
</dbReference>
<dbReference type="InterPro" id="IPR041470">
    <property type="entry name" value="GCP_N"/>
</dbReference>
<dbReference type="PANTHER" id="PTHR19302">
    <property type="entry name" value="GAMMA TUBULIN COMPLEX PROTEIN"/>
    <property type="match status" value="1"/>
</dbReference>
<dbReference type="GO" id="GO:0051011">
    <property type="term" value="F:microtubule minus-end binding"/>
    <property type="evidence" value="ECO:0007669"/>
    <property type="project" value="TreeGrafter"/>
</dbReference>
<evidence type="ECO:0000259" key="9">
    <source>
        <dbReference type="Pfam" id="PF14609"/>
    </source>
</evidence>
<dbReference type="InterPro" id="IPR007259">
    <property type="entry name" value="GCP"/>
</dbReference>
<feature type="domain" description="Gamma tubulin complex component C-terminal" evidence="8">
    <location>
        <begin position="651"/>
        <end position="943"/>
    </location>
</feature>
<dbReference type="InterPro" id="IPR059169">
    <property type="entry name" value="GCP5_N_ext"/>
</dbReference>
<feature type="domain" description="Gamma-Tubulin ring complex non-core subunit mod21 N-terminal" evidence="9">
    <location>
        <begin position="66"/>
        <end position="190"/>
    </location>
</feature>
<evidence type="ECO:0000259" key="8">
    <source>
        <dbReference type="Pfam" id="PF04130"/>
    </source>
</evidence>
<dbReference type="Gene3D" id="1.20.120.1900">
    <property type="entry name" value="Gamma-tubulin complex, C-terminal domain"/>
    <property type="match status" value="1"/>
</dbReference>
<dbReference type="CDD" id="cd22572">
    <property type="entry name" value="GCP5_NTD"/>
    <property type="match status" value="1"/>
</dbReference>
<dbReference type="GO" id="GO:0000922">
    <property type="term" value="C:spindle pole"/>
    <property type="evidence" value="ECO:0007669"/>
    <property type="project" value="InterPro"/>
</dbReference>
<reference evidence="11 12" key="1">
    <citation type="submission" date="2019-10" db="EMBL/GenBank/DDBJ databases">
        <authorList>
            <person name="Palmer J.M."/>
        </authorList>
    </citation>
    <scope>NUCLEOTIDE SEQUENCE [LARGE SCALE GENOMIC DNA]</scope>
    <source>
        <strain evidence="11 12">TWF730</strain>
    </source>
</reference>
<evidence type="ECO:0000313" key="11">
    <source>
        <dbReference type="EMBL" id="KAK6352527.1"/>
    </source>
</evidence>
<comment type="similarity">
    <text evidence="1 5">Belongs to the TUBGCP family.</text>
</comment>
<feature type="domain" description="Gamma tubulin complex component protein N-terminal" evidence="10">
    <location>
        <begin position="290"/>
        <end position="644"/>
    </location>
</feature>
<dbReference type="GO" id="GO:0000278">
    <property type="term" value="P:mitotic cell cycle"/>
    <property type="evidence" value="ECO:0007669"/>
    <property type="project" value="TreeGrafter"/>
</dbReference>
<dbReference type="GO" id="GO:0005816">
    <property type="term" value="C:spindle pole body"/>
    <property type="evidence" value="ECO:0007669"/>
    <property type="project" value="UniProtKB-ARBA"/>
</dbReference>
<dbReference type="PANTHER" id="PTHR19302:SF33">
    <property type="entry name" value="GAMMA-TUBULIN COMPLEX COMPONENT 5"/>
    <property type="match status" value="1"/>
</dbReference>
<feature type="compositionally biased region" description="Acidic residues" evidence="7">
    <location>
        <begin position="910"/>
        <end position="939"/>
    </location>
</feature>